<name>A0A564YE45_HYMDI</name>
<keyword evidence="2" id="KW-1185">Reference proteome</keyword>
<evidence type="ECO:0000313" key="2">
    <source>
        <dbReference type="Proteomes" id="UP000321570"/>
    </source>
</evidence>
<organism evidence="1 2">
    <name type="scientific">Hymenolepis diminuta</name>
    <name type="common">Rat tapeworm</name>
    <dbReference type="NCBI Taxonomy" id="6216"/>
    <lineage>
        <taxon>Eukaryota</taxon>
        <taxon>Metazoa</taxon>
        <taxon>Spiralia</taxon>
        <taxon>Lophotrochozoa</taxon>
        <taxon>Platyhelminthes</taxon>
        <taxon>Cestoda</taxon>
        <taxon>Eucestoda</taxon>
        <taxon>Cyclophyllidea</taxon>
        <taxon>Hymenolepididae</taxon>
        <taxon>Hymenolepis</taxon>
    </lineage>
</organism>
<dbReference type="Proteomes" id="UP000321570">
    <property type="component" value="Unassembled WGS sequence"/>
</dbReference>
<dbReference type="EMBL" id="CABIJS010000144">
    <property type="protein sequence ID" value="VUZ44814.1"/>
    <property type="molecule type" value="Genomic_DNA"/>
</dbReference>
<proteinExistence type="predicted"/>
<accession>A0A564YE45</accession>
<gene>
    <name evidence="1" type="ORF">WMSIL1_LOCUS4961</name>
</gene>
<protein>
    <submittedName>
        <fullName evidence="1">Uncharacterized protein</fullName>
    </submittedName>
</protein>
<reference evidence="1 2" key="1">
    <citation type="submission" date="2019-07" db="EMBL/GenBank/DDBJ databases">
        <authorList>
            <person name="Jastrzebski P J."/>
            <person name="Paukszto L."/>
            <person name="Jastrzebski P J."/>
        </authorList>
    </citation>
    <scope>NUCLEOTIDE SEQUENCE [LARGE SCALE GENOMIC DNA]</scope>
    <source>
        <strain evidence="1 2">WMS-il1</strain>
    </source>
</reference>
<dbReference type="AlphaFoldDB" id="A0A564YE45"/>
<evidence type="ECO:0000313" key="1">
    <source>
        <dbReference type="EMBL" id="VUZ44814.1"/>
    </source>
</evidence>
<sequence length="113" mass="12582">MSKRTHRFPPYSNRFVSPKSTSVTTFSRVLTQVIPIKLPLFSTQKRIHACQLLAPALSAHPLSSSARSSLSLSPTRFRLVASLNKSWSYQLSVFCSTIIVNYKLVTVIAVVIC</sequence>